<protein>
    <submittedName>
        <fullName evidence="1">Uncharacterized protein</fullName>
    </submittedName>
</protein>
<reference evidence="1 2" key="1">
    <citation type="submission" date="2015-12" db="EMBL/GenBank/DDBJ databases">
        <title>Draft genome sequence of Moniliophthora roreri, the causal agent of frosty pod rot of cacao.</title>
        <authorList>
            <person name="Aime M.C."/>
            <person name="Diaz-Valderrama J.R."/>
            <person name="Kijpornyongpan T."/>
            <person name="Phillips-Mora W."/>
        </authorList>
    </citation>
    <scope>NUCLEOTIDE SEQUENCE [LARGE SCALE GENOMIC DNA]</scope>
    <source>
        <strain evidence="1 2">MCA 2952</strain>
    </source>
</reference>
<name>A0A0W0EVA5_MONRR</name>
<gene>
    <name evidence="1" type="ORF">WG66_19424</name>
</gene>
<evidence type="ECO:0000313" key="1">
    <source>
        <dbReference type="EMBL" id="KTB28004.1"/>
    </source>
</evidence>
<dbReference type="Proteomes" id="UP000054988">
    <property type="component" value="Unassembled WGS sequence"/>
</dbReference>
<organism evidence="1 2">
    <name type="scientific">Moniliophthora roreri</name>
    <name type="common">Frosty pod rot fungus</name>
    <name type="synonym">Monilia roreri</name>
    <dbReference type="NCBI Taxonomy" id="221103"/>
    <lineage>
        <taxon>Eukaryota</taxon>
        <taxon>Fungi</taxon>
        <taxon>Dikarya</taxon>
        <taxon>Basidiomycota</taxon>
        <taxon>Agaricomycotina</taxon>
        <taxon>Agaricomycetes</taxon>
        <taxon>Agaricomycetidae</taxon>
        <taxon>Agaricales</taxon>
        <taxon>Marasmiineae</taxon>
        <taxon>Marasmiaceae</taxon>
        <taxon>Moniliophthora</taxon>
    </lineage>
</organism>
<evidence type="ECO:0000313" key="2">
    <source>
        <dbReference type="Proteomes" id="UP000054988"/>
    </source>
</evidence>
<sequence length="183" mass="19333">MNQNIFSPNSIPKLPLPSSGGALLLSSISGPTVGPGLPPPPSAMPTHGPPVPYPPTGPSLAAMSPMMDVHHAHTQLLPPSQALQPQYTSGTSGSSGTLIPINTPAEGFPEDVDVAMYQFTIFNPKVKGLLDVHLVHTLMHKRLYGGHSQSGFQNHMLNHLVDSVGIYSPQILNAISVPVHDHV</sequence>
<comment type="caution">
    <text evidence="1">The sequence shown here is derived from an EMBL/GenBank/DDBJ whole genome shotgun (WGS) entry which is preliminary data.</text>
</comment>
<dbReference type="EMBL" id="LATX01002508">
    <property type="protein sequence ID" value="KTB28004.1"/>
    <property type="molecule type" value="Genomic_DNA"/>
</dbReference>
<accession>A0A0W0EVA5</accession>
<dbReference type="AlphaFoldDB" id="A0A0W0EVA5"/>
<proteinExistence type="predicted"/>